<name>Q2QUE2_ORYSJ</name>
<reference evidence="1" key="3">
    <citation type="submission" date="2006-01" db="EMBL/GenBank/DDBJ databases">
        <authorList>
            <person name="Buell R."/>
        </authorList>
    </citation>
    <scope>NUCLEOTIDE SEQUENCE</scope>
</reference>
<dbReference type="EMBL" id="DP000011">
    <property type="protein sequence ID" value="ABA97020.1"/>
    <property type="molecule type" value="Genomic_DNA"/>
</dbReference>
<reference evidence="1" key="2">
    <citation type="submission" date="2005-04" db="EMBL/GenBank/DDBJ databases">
        <authorList>
            <person name="Buell C.R."/>
            <person name="Wing R.A."/>
            <person name="McCombie W.A."/>
            <person name="Ouyang S."/>
        </authorList>
    </citation>
    <scope>NUCLEOTIDE SEQUENCE</scope>
</reference>
<gene>
    <name evidence="1" type="ordered locus">LOC_Os12g16550</name>
</gene>
<accession>Q2QUE2</accession>
<reference evidence="1" key="1">
    <citation type="journal article" date="2005" name="BMC Biol.">
        <title>The sequence of rice chromosomes 11 and 12, rich in disease resistance genes and recent gene duplications.</title>
        <authorList>
            <consortium name="The rice chromosomes 11 and 12 sequencing consortia"/>
        </authorList>
    </citation>
    <scope>NUCLEOTIDE SEQUENCE [LARGE SCALE GENOMIC DNA]</scope>
</reference>
<evidence type="ECO:0000313" key="1">
    <source>
        <dbReference type="EMBL" id="ABA97020.1"/>
    </source>
</evidence>
<organism evidence="1">
    <name type="scientific">Oryza sativa subsp. japonica</name>
    <name type="common">Rice</name>
    <dbReference type="NCBI Taxonomy" id="39947"/>
    <lineage>
        <taxon>Eukaryota</taxon>
        <taxon>Viridiplantae</taxon>
        <taxon>Streptophyta</taxon>
        <taxon>Embryophyta</taxon>
        <taxon>Tracheophyta</taxon>
        <taxon>Spermatophyta</taxon>
        <taxon>Magnoliopsida</taxon>
        <taxon>Liliopsida</taxon>
        <taxon>Poales</taxon>
        <taxon>Poaceae</taxon>
        <taxon>BOP clade</taxon>
        <taxon>Oryzoideae</taxon>
        <taxon>Oryzeae</taxon>
        <taxon>Oryzinae</taxon>
        <taxon>Oryza</taxon>
        <taxon>Oryza sativa</taxon>
    </lineage>
</organism>
<sequence length="68" mass="7497">MASGTVPALPLLLAHNSHMFAGGERGILVNMAKQWFDIGWKWHFNDAIPWNGIAVKPTLDSGRMSTFS</sequence>
<dbReference type="AlphaFoldDB" id="Q2QUE2"/>
<protein>
    <submittedName>
        <fullName evidence="1">Uncharacterized protein</fullName>
    </submittedName>
</protein>
<proteinExistence type="predicted"/>